<gene>
    <name evidence="1" type="ORF">LshimejAT787_0300060</name>
</gene>
<dbReference type="EMBL" id="BRPK01000003">
    <property type="protein sequence ID" value="GLB35718.1"/>
    <property type="molecule type" value="Genomic_DNA"/>
</dbReference>
<name>A0A9P3PHU1_LYOSH</name>
<accession>A0A9P3PHU1</accession>
<protein>
    <submittedName>
        <fullName evidence="1">Uncharacterized protein</fullName>
    </submittedName>
</protein>
<organism evidence="1 2">
    <name type="scientific">Lyophyllum shimeji</name>
    <name type="common">Hon-shimeji</name>
    <name type="synonym">Tricholoma shimeji</name>
    <dbReference type="NCBI Taxonomy" id="47721"/>
    <lineage>
        <taxon>Eukaryota</taxon>
        <taxon>Fungi</taxon>
        <taxon>Dikarya</taxon>
        <taxon>Basidiomycota</taxon>
        <taxon>Agaricomycotina</taxon>
        <taxon>Agaricomycetes</taxon>
        <taxon>Agaricomycetidae</taxon>
        <taxon>Agaricales</taxon>
        <taxon>Tricholomatineae</taxon>
        <taxon>Lyophyllaceae</taxon>
        <taxon>Lyophyllum</taxon>
    </lineage>
</organism>
<dbReference type="Proteomes" id="UP001063166">
    <property type="component" value="Unassembled WGS sequence"/>
</dbReference>
<keyword evidence="2" id="KW-1185">Reference proteome</keyword>
<evidence type="ECO:0000313" key="1">
    <source>
        <dbReference type="EMBL" id="GLB35718.1"/>
    </source>
</evidence>
<proteinExistence type="predicted"/>
<dbReference type="AlphaFoldDB" id="A0A9P3PHU1"/>
<evidence type="ECO:0000313" key="2">
    <source>
        <dbReference type="Proteomes" id="UP001063166"/>
    </source>
</evidence>
<comment type="caution">
    <text evidence="1">The sequence shown here is derived from an EMBL/GenBank/DDBJ whole genome shotgun (WGS) entry which is preliminary data.</text>
</comment>
<sequence>MRLRLLVHGLMPTWWSEESEGRKGSGSDEEGIVLTSGWWSPARASADGRQRLARGECTLTDPGTGSGGVGEVVLAAASIVPRLLANDVRESEGRKGSGSDEEGIV</sequence>
<reference evidence="1" key="1">
    <citation type="submission" date="2022-07" db="EMBL/GenBank/DDBJ databases">
        <title>The genome of Lyophyllum shimeji provides insight into the initial evolution of ectomycorrhizal fungal genome.</title>
        <authorList>
            <person name="Kobayashi Y."/>
            <person name="Shibata T."/>
            <person name="Hirakawa H."/>
            <person name="Shigenobu S."/>
            <person name="Nishiyama T."/>
            <person name="Yamada A."/>
            <person name="Hasebe M."/>
            <person name="Kawaguchi M."/>
        </authorList>
    </citation>
    <scope>NUCLEOTIDE SEQUENCE</scope>
    <source>
        <strain evidence="1">AT787</strain>
    </source>
</reference>